<feature type="chain" id="PRO_5027930145" description="Secreted protein" evidence="1">
    <location>
        <begin position="34"/>
        <end position="144"/>
    </location>
</feature>
<keyword evidence="1" id="KW-0732">Signal</keyword>
<accession>A0A7C9ACK1</accession>
<name>A0A7C9ACK1_OPUST</name>
<dbReference type="AlphaFoldDB" id="A0A7C9ACK1"/>
<proteinExistence type="predicted"/>
<evidence type="ECO:0000256" key="1">
    <source>
        <dbReference type="SAM" id="SignalP"/>
    </source>
</evidence>
<evidence type="ECO:0008006" key="3">
    <source>
        <dbReference type="Google" id="ProtNLM"/>
    </source>
</evidence>
<protein>
    <recommendedName>
        <fullName evidence="3">Secreted protein</fullName>
    </recommendedName>
</protein>
<evidence type="ECO:0000313" key="2">
    <source>
        <dbReference type="EMBL" id="MBA4663836.1"/>
    </source>
</evidence>
<feature type="signal peptide" evidence="1">
    <location>
        <begin position="1"/>
        <end position="33"/>
    </location>
</feature>
<sequence length="144" mass="16066">MALSVRPLRSLAIVAHLLPNLAWALMMISSSSGENGRCSTSGESWLHHRSRQDLPDLPGIDLLINDQFRAPCRWTSFCKSSSSSGLHGPLIRSAAIDASFEVVWFSIILTLGERKIGIERVRNRKRGRERQIDRDRLGTGESGR</sequence>
<reference evidence="2" key="2">
    <citation type="submission" date="2020-07" db="EMBL/GenBank/DDBJ databases">
        <authorList>
            <person name="Vera ALvarez R."/>
            <person name="Arias-Moreno D.M."/>
            <person name="Jimenez-Jacinto V."/>
            <person name="Jimenez-Bremont J.F."/>
            <person name="Swaminathan K."/>
            <person name="Moose S.P."/>
            <person name="Guerrero-Gonzalez M.L."/>
            <person name="Marino-Ramirez L."/>
            <person name="Landsman D."/>
            <person name="Rodriguez-Kessler M."/>
            <person name="Delgado-Sanchez P."/>
        </authorList>
    </citation>
    <scope>NUCLEOTIDE SEQUENCE</scope>
    <source>
        <tissue evidence="2">Cladode</tissue>
    </source>
</reference>
<dbReference type="EMBL" id="GISG01221916">
    <property type="protein sequence ID" value="MBA4663836.1"/>
    <property type="molecule type" value="Transcribed_RNA"/>
</dbReference>
<organism evidence="2">
    <name type="scientific">Opuntia streptacantha</name>
    <name type="common">Prickly pear cactus</name>
    <name type="synonym">Opuntia cardona</name>
    <dbReference type="NCBI Taxonomy" id="393608"/>
    <lineage>
        <taxon>Eukaryota</taxon>
        <taxon>Viridiplantae</taxon>
        <taxon>Streptophyta</taxon>
        <taxon>Embryophyta</taxon>
        <taxon>Tracheophyta</taxon>
        <taxon>Spermatophyta</taxon>
        <taxon>Magnoliopsida</taxon>
        <taxon>eudicotyledons</taxon>
        <taxon>Gunneridae</taxon>
        <taxon>Pentapetalae</taxon>
        <taxon>Caryophyllales</taxon>
        <taxon>Cactineae</taxon>
        <taxon>Cactaceae</taxon>
        <taxon>Opuntioideae</taxon>
        <taxon>Opuntia</taxon>
    </lineage>
</organism>
<reference evidence="2" key="1">
    <citation type="journal article" date="2013" name="J. Plant Res.">
        <title>Effect of fungi and light on seed germination of three Opuntia species from semiarid lands of central Mexico.</title>
        <authorList>
            <person name="Delgado-Sanchez P."/>
            <person name="Jimenez-Bremont J.F."/>
            <person name="Guerrero-Gonzalez Mde L."/>
            <person name="Flores J."/>
        </authorList>
    </citation>
    <scope>NUCLEOTIDE SEQUENCE</scope>
    <source>
        <tissue evidence="2">Cladode</tissue>
    </source>
</reference>